<evidence type="ECO:0000313" key="1">
    <source>
        <dbReference type="EMBL" id="KKL84167.1"/>
    </source>
</evidence>
<gene>
    <name evidence="1" type="ORF">LCGC14_1967490</name>
</gene>
<reference evidence="1" key="1">
    <citation type="journal article" date="2015" name="Nature">
        <title>Complex archaea that bridge the gap between prokaryotes and eukaryotes.</title>
        <authorList>
            <person name="Spang A."/>
            <person name="Saw J.H."/>
            <person name="Jorgensen S.L."/>
            <person name="Zaremba-Niedzwiedzka K."/>
            <person name="Martijn J."/>
            <person name="Lind A.E."/>
            <person name="van Eijk R."/>
            <person name="Schleper C."/>
            <person name="Guy L."/>
            <person name="Ettema T.J."/>
        </authorList>
    </citation>
    <scope>NUCLEOTIDE SEQUENCE</scope>
</reference>
<organism evidence="1">
    <name type="scientific">marine sediment metagenome</name>
    <dbReference type="NCBI Taxonomy" id="412755"/>
    <lineage>
        <taxon>unclassified sequences</taxon>
        <taxon>metagenomes</taxon>
        <taxon>ecological metagenomes</taxon>
    </lineage>
</organism>
<dbReference type="EMBL" id="LAZR01021779">
    <property type="protein sequence ID" value="KKL84167.1"/>
    <property type="molecule type" value="Genomic_DNA"/>
</dbReference>
<protein>
    <submittedName>
        <fullName evidence="1">Uncharacterized protein</fullName>
    </submittedName>
</protein>
<name>A0A0F9I9Q9_9ZZZZ</name>
<comment type="caution">
    <text evidence="1">The sequence shown here is derived from an EMBL/GenBank/DDBJ whole genome shotgun (WGS) entry which is preliminary data.</text>
</comment>
<sequence>MSEILKGHKPLEVKSVNGKELRVDWARLPRKIERKLIDALRRSLLYQVPRPEFENPTDQHPKTLHVRIPFKHFKDIMEIIGKAGGWTLPRAARDQLQTEHQDTSSREAAIVGKEIECPGDNCDGAAVITGLMKAECVTCKSSWTHTKPLDGGPPP</sequence>
<proteinExistence type="predicted"/>
<accession>A0A0F9I9Q9</accession>
<dbReference type="AlphaFoldDB" id="A0A0F9I9Q9"/>